<evidence type="ECO:0000256" key="5">
    <source>
        <dbReference type="ARBA" id="ARBA00023136"/>
    </source>
</evidence>
<comment type="subcellular location">
    <subcellularLocation>
        <location evidence="1">Membrane</location>
    </subcellularLocation>
</comment>
<name>A0A841HPD7_9GAMM</name>
<dbReference type="PANTHER" id="PTHR14226:SF29">
    <property type="entry name" value="NEUROPATHY TARGET ESTERASE SWS"/>
    <property type="match status" value="1"/>
</dbReference>
<dbReference type="Gene3D" id="3.40.1090.10">
    <property type="entry name" value="Cytosolic phospholipase A2 catalytic domain"/>
    <property type="match status" value="2"/>
</dbReference>
<reference evidence="9 10" key="1">
    <citation type="submission" date="2020-08" db="EMBL/GenBank/DDBJ databases">
        <title>Genomic Encyclopedia of Type Strains, Phase IV (KMG-IV): sequencing the most valuable type-strain genomes for metagenomic binning, comparative biology and taxonomic classification.</title>
        <authorList>
            <person name="Goeker M."/>
        </authorList>
    </citation>
    <scope>NUCLEOTIDE SEQUENCE [LARGE SCALE GENOMIC DNA]</scope>
    <source>
        <strain evidence="9 10">DSM 26723</strain>
    </source>
</reference>
<keyword evidence="4 6" id="KW-0443">Lipid metabolism</keyword>
<dbReference type="InterPro" id="IPR000184">
    <property type="entry name" value="Bac_surfAg_D15"/>
</dbReference>
<evidence type="ECO:0000256" key="2">
    <source>
        <dbReference type="ARBA" id="ARBA00022801"/>
    </source>
</evidence>
<dbReference type="Pfam" id="PF01734">
    <property type="entry name" value="Patatin"/>
    <property type="match status" value="1"/>
</dbReference>
<feature type="active site" description="Proton acceptor" evidence="6">
    <location>
        <position position="223"/>
    </location>
</feature>
<dbReference type="SUPFAM" id="SSF52151">
    <property type="entry name" value="FabD/lysophospholipase-like"/>
    <property type="match status" value="1"/>
</dbReference>
<dbReference type="Proteomes" id="UP000588068">
    <property type="component" value="Unassembled WGS sequence"/>
</dbReference>
<feature type="chain" id="PRO_5032991623" evidence="7">
    <location>
        <begin position="30"/>
        <end position="755"/>
    </location>
</feature>
<keyword evidence="2 6" id="KW-0378">Hydrolase</keyword>
<evidence type="ECO:0000256" key="4">
    <source>
        <dbReference type="ARBA" id="ARBA00023098"/>
    </source>
</evidence>
<feature type="active site" description="Nucleophile" evidence="6">
    <location>
        <position position="77"/>
    </location>
</feature>
<dbReference type="Gene3D" id="2.40.160.50">
    <property type="entry name" value="membrane protein fhac: a member of the omp85/tpsb transporter family"/>
    <property type="match status" value="1"/>
</dbReference>
<dbReference type="GO" id="GO:0016042">
    <property type="term" value="P:lipid catabolic process"/>
    <property type="evidence" value="ECO:0007669"/>
    <property type="project" value="UniProtKB-UniRule"/>
</dbReference>
<dbReference type="InterPro" id="IPR016035">
    <property type="entry name" value="Acyl_Trfase/lysoPLipase"/>
</dbReference>
<feature type="short sequence motif" description="DGA/G" evidence="6">
    <location>
        <begin position="223"/>
        <end position="225"/>
    </location>
</feature>
<accession>A0A841HPD7</accession>
<keyword evidence="10" id="KW-1185">Reference proteome</keyword>
<evidence type="ECO:0000256" key="7">
    <source>
        <dbReference type="SAM" id="SignalP"/>
    </source>
</evidence>
<feature type="domain" description="PNPLA" evidence="8">
    <location>
        <begin position="44"/>
        <end position="236"/>
    </location>
</feature>
<keyword evidence="5" id="KW-0472">Membrane</keyword>
<keyword evidence="7" id="KW-0732">Signal</keyword>
<dbReference type="Pfam" id="PF01103">
    <property type="entry name" value="Omp85"/>
    <property type="match status" value="1"/>
</dbReference>
<evidence type="ECO:0000256" key="6">
    <source>
        <dbReference type="PROSITE-ProRule" id="PRU01161"/>
    </source>
</evidence>
<feature type="signal peptide" evidence="7">
    <location>
        <begin position="1"/>
        <end position="29"/>
    </location>
</feature>
<feature type="short sequence motif" description="GXGXXG" evidence="6">
    <location>
        <begin position="48"/>
        <end position="53"/>
    </location>
</feature>
<evidence type="ECO:0000259" key="8">
    <source>
        <dbReference type="PROSITE" id="PS51635"/>
    </source>
</evidence>
<evidence type="ECO:0000313" key="10">
    <source>
        <dbReference type="Proteomes" id="UP000588068"/>
    </source>
</evidence>
<dbReference type="PROSITE" id="PS51635">
    <property type="entry name" value="PNPLA"/>
    <property type="match status" value="1"/>
</dbReference>
<dbReference type="PANTHER" id="PTHR14226">
    <property type="entry name" value="NEUROPATHY TARGET ESTERASE/SWISS CHEESE D.MELANOGASTER"/>
    <property type="match status" value="1"/>
</dbReference>
<organism evidence="9 10">
    <name type="scientific">Povalibacter uvarum</name>
    <dbReference type="NCBI Taxonomy" id="732238"/>
    <lineage>
        <taxon>Bacteria</taxon>
        <taxon>Pseudomonadati</taxon>
        <taxon>Pseudomonadota</taxon>
        <taxon>Gammaproteobacteria</taxon>
        <taxon>Steroidobacterales</taxon>
        <taxon>Steroidobacteraceae</taxon>
        <taxon>Povalibacter</taxon>
    </lineage>
</organism>
<evidence type="ECO:0000256" key="3">
    <source>
        <dbReference type="ARBA" id="ARBA00022963"/>
    </source>
</evidence>
<dbReference type="AlphaFoldDB" id="A0A841HPD7"/>
<evidence type="ECO:0000313" key="9">
    <source>
        <dbReference type="EMBL" id="MBB6095181.1"/>
    </source>
</evidence>
<dbReference type="GO" id="GO:0016787">
    <property type="term" value="F:hydrolase activity"/>
    <property type="evidence" value="ECO:0007669"/>
    <property type="project" value="UniProtKB-UniRule"/>
</dbReference>
<keyword evidence="3 6" id="KW-0442">Lipid degradation</keyword>
<dbReference type="RefSeq" id="WP_184334582.1">
    <property type="nucleotide sequence ID" value="NZ_JACHHZ010000005.1"/>
</dbReference>
<dbReference type="EMBL" id="JACHHZ010000005">
    <property type="protein sequence ID" value="MBB6095181.1"/>
    <property type="molecule type" value="Genomic_DNA"/>
</dbReference>
<proteinExistence type="predicted"/>
<feature type="short sequence motif" description="GXSXG" evidence="6">
    <location>
        <begin position="75"/>
        <end position="79"/>
    </location>
</feature>
<protein>
    <submittedName>
        <fullName evidence="9">NTE family protein</fullName>
    </submittedName>
</protein>
<comment type="caution">
    <text evidence="9">The sequence shown here is derived from an EMBL/GenBank/DDBJ whole genome shotgun (WGS) entry which is preliminary data.</text>
</comment>
<sequence>MKSDDRLRLLHRAVVFVAASVLVSMPALCADTTQASKGRPRVGLVLAGGGAKGGAHVGVLKVMEELHVPVDCIAGTSMGALIGGGYASGIPAAGLEEFVSGIDWKAVVGNQGTRELEPIEQKRAGATYSNDFELGITKEGIVSPGGLVNTSNIDDLLRTYVASARLESSFDELPIPYRAIATDMVQSRMVVLDRGDLATAMRASMAIPGAFAPVQIDQMILSDGGLVRNIPVDVARDLCADVVIVVNLVEPPADPKRLRSATQLLSRTMDVMIEANENLQLASLRPGDVRVDVYMGDITTADFERVPDTIPLGEAAARAMAADLSKYAVPQPQYTAWRQAVTTSQHIEAKLADVRYEGLKFVNPEYLKTTGLVEPGDTINTSVISREAQRMAALQDLDSVGYRLDGDPAQPTLTWLPREKSWGPNYLKADLGVYSSVDGDLTFTIYGRHVRTWLNSLGAEWRNELQVGGETLIATSWFQPLDAAHRFFVEPKVLYSLATEDVFRDDERIARYNFQDFAGILNTGVNLGRYAQARVGYIYDSRDVKVDIGSELMPESSPVDAGFTAALEYDSRDTGFSPQHGMAAALEYIHMEDSLGGDRNWERAEMGLGVALPFRKDIWWVTVAGGSDLKGNLPADRAFALGGPGSFPGLELGELRVGGYWTAGTSYLWNVKDLMSIRNLALYAGVRVAGGAVYDRIDDGRSGDIYGGSIFLTGRTFFGPLTIGVGATTTDSWSAWLSIGRPVGHGTILERGIFR</sequence>
<dbReference type="InterPro" id="IPR050301">
    <property type="entry name" value="NTE"/>
</dbReference>
<evidence type="ECO:0000256" key="1">
    <source>
        <dbReference type="ARBA" id="ARBA00004370"/>
    </source>
</evidence>
<gene>
    <name evidence="9" type="ORF">HNQ60_004071</name>
</gene>
<dbReference type="InterPro" id="IPR002641">
    <property type="entry name" value="PNPLA_dom"/>
</dbReference>